<organism evidence="2 3">
    <name type="scientific">Paraburkholderia solisilvae</name>
    <dbReference type="NCBI Taxonomy" id="624376"/>
    <lineage>
        <taxon>Bacteria</taxon>
        <taxon>Pseudomonadati</taxon>
        <taxon>Pseudomonadota</taxon>
        <taxon>Betaproteobacteria</taxon>
        <taxon>Burkholderiales</taxon>
        <taxon>Burkholderiaceae</taxon>
        <taxon>Paraburkholderia</taxon>
    </lineage>
</organism>
<reference evidence="2 3" key="1">
    <citation type="submission" date="2020-04" db="EMBL/GenBank/DDBJ databases">
        <authorList>
            <person name="De Canck E."/>
        </authorList>
    </citation>
    <scope>NUCLEOTIDE SEQUENCE [LARGE SCALE GENOMIC DNA]</scope>
    <source>
        <strain evidence="2 3">LMG 29739</strain>
    </source>
</reference>
<gene>
    <name evidence="2" type="ORF">LMG29739_05327</name>
</gene>
<sequence length="110" mass="12002">MSRTSTSPSPHARQQPRASSRMRASGPVNTMDEPGGPEAPPDSVDAEEIARAAPESTRDEKGRGETARDDEHRPDSAARRQPGQRDSEPHDDIDPDFKPPMAHDEDGRHG</sequence>
<feature type="region of interest" description="Disordered" evidence="1">
    <location>
        <begin position="1"/>
        <end position="110"/>
    </location>
</feature>
<proteinExistence type="predicted"/>
<evidence type="ECO:0000313" key="2">
    <source>
        <dbReference type="EMBL" id="CAB3768535.1"/>
    </source>
</evidence>
<dbReference type="Proteomes" id="UP000494329">
    <property type="component" value="Unassembled WGS sequence"/>
</dbReference>
<keyword evidence="3" id="KW-1185">Reference proteome</keyword>
<protein>
    <submittedName>
        <fullName evidence="2">Uncharacterized protein</fullName>
    </submittedName>
</protein>
<dbReference type="AlphaFoldDB" id="A0A6J5EU65"/>
<evidence type="ECO:0000313" key="3">
    <source>
        <dbReference type="Proteomes" id="UP000494329"/>
    </source>
</evidence>
<evidence type="ECO:0000256" key="1">
    <source>
        <dbReference type="SAM" id="MobiDB-lite"/>
    </source>
</evidence>
<feature type="compositionally biased region" description="Basic and acidic residues" evidence="1">
    <location>
        <begin position="56"/>
        <end position="110"/>
    </location>
</feature>
<accession>A0A6J5EU65</accession>
<dbReference type="EMBL" id="CADIKF010000057">
    <property type="protein sequence ID" value="CAB3768535.1"/>
    <property type="molecule type" value="Genomic_DNA"/>
</dbReference>
<dbReference type="RefSeq" id="WP_175114468.1">
    <property type="nucleotide sequence ID" value="NZ_CADIKF010000057.1"/>
</dbReference>
<name>A0A6J5EU65_9BURK</name>